<proteinExistence type="inferred from homology"/>
<dbReference type="STRING" id="1703345.A3860_33315"/>
<keyword evidence="15" id="KW-1185">Reference proteome</keyword>
<dbReference type="Pfam" id="PF06736">
    <property type="entry name" value="TMEM175"/>
    <property type="match status" value="1"/>
</dbReference>
<feature type="transmembrane region" description="Helical" evidence="13">
    <location>
        <begin position="152"/>
        <end position="181"/>
    </location>
</feature>
<evidence type="ECO:0000313" key="15">
    <source>
        <dbReference type="Proteomes" id="UP000192796"/>
    </source>
</evidence>
<name>A0A1V9FQB2_9BACT</name>
<evidence type="ECO:0000256" key="10">
    <source>
        <dbReference type="ARBA" id="ARBA00023136"/>
    </source>
</evidence>
<keyword evidence="5 13" id="KW-0812">Transmembrane</keyword>
<keyword evidence="7" id="KW-0630">Potassium</keyword>
<dbReference type="RefSeq" id="WP_081153019.1">
    <property type="nucleotide sequence ID" value="NZ_LVYD01000061.1"/>
</dbReference>
<keyword evidence="10 13" id="KW-0472">Membrane</keyword>
<keyword evidence="3" id="KW-0813">Transport</keyword>
<feature type="transmembrane region" description="Helical" evidence="13">
    <location>
        <begin position="6"/>
        <end position="23"/>
    </location>
</feature>
<sequence>MNKNRIDALTDGIIAIIITIMVLEMKTPHEASWKALAAMLPVFVSYVSSYISIGIYWGNHHHIMHTLPLVNSKIIWANFTLLFFLSLVPFTTKWMGETHFDKIPVFLYALNFVFTGAAYYILQQTIIASWQHETSLMTALKKQGKRGRITGAIYFVAMLFALFIPQISAVCFLVINIVWLIPDRNIEKALLVKVKHNKQQHD</sequence>
<comment type="caution">
    <text evidence="14">The sequence shown here is derived from an EMBL/GenBank/DDBJ whole genome shotgun (WGS) entry which is preliminary data.</text>
</comment>
<dbReference type="GO" id="GO:0005267">
    <property type="term" value="F:potassium channel activity"/>
    <property type="evidence" value="ECO:0007669"/>
    <property type="project" value="UniProtKB-KW"/>
</dbReference>
<comment type="subcellular location">
    <subcellularLocation>
        <location evidence="1">Membrane</location>
        <topology evidence="1">Multi-pass membrane protein</topology>
    </subcellularLocation>
</comment>
<feature type="transmembrane region" description="Helical" evidence="13">
    <location>
        <begin position="35"/>
        <end position="58"/>
    </location>
</feature>
<evidence type="ECO:0000256" key="13">
    <source>
        <dbReference type="SAM" id="Phobius"/>
    </source>
</evidence>
<dbReference type="PANTHER" id="PTHR31462:SF5">
    <property type="entry name" value="ENDOSOMAL_LYSOSOMAL PROTON CHANNEL TMEM175"/>
    <property type="match status" value="1"/>
</dbReference>
<dbReference type="AlphaFoldDB" id="A0A1V9FQB2"/>
<evidence type="ECO:0000256" key="6">
    <source>
        <dbReference type="ARBA" id="ARBA00022826"/>
    </source>
</evidence>
<organism evidence="14 15">
    <name type="scientific">Niastella vici</name>
    <dbReference type="NCBI Taxonomy" id="1703345"/>
    <lineage>
        <taxon>Bacteria</taxon>
        <taxon>Pseudomonadati</taxon>
        <taxon>Bacteroidota</taxon>
        <taxon>Chitinophagia</taxon>
        <taxon>Chitinophagales</taxon>
        <taxon>Chitinophagaceae</taxon>
        <taxon>Niastella</taxon>
    </lineage>
</organism>
<keyword evidence="8 13" id="KW-1133">Transmembrane helix</keyword>
<evidence type="ECO:0000256" key="8">
    <source>
        <dbReference type="ARBA" id="ARBA00022989"/>
    </source>
</evidence>
<evidence type="ECO:0000256" key="2">
    <source>
        <dbReference type="ARBA" id="ARBA00006920"/>
    </source>
</evidence>
<evidence type="ECO:0000256" key="9">
    <source>
        <dbReference type="ARBA" id="ARBA00023065"/>
    </source>
</evidence>
<dbReference type="OrthoDB" id="7626281at2"/>
<dbReference type="PANTHER" id="PTHR31462">
    <property type="entry name" value="ENDOSOMAL/LYSOSOMAL POTASSIUM CHANNEL TMEM175"/>
    <property type="match status" value="1"/>
</dbReference>
<keyword evidence="4" id="KW-0633">Potassium transport</keyword>
<comment type="catalytic activity">
    <reaction evidence="12">
        <text>K(+)(in) = K(+)(out)</text>
        <dbReference type="Rhea" id="RHEA:29463"/>
        <dbReference type="ChEBI" id="CHEBI:29103"/>
    </reaction>
</comment>
<dbReference type="GO" id="GO:0016020">
    <property type="term" value="C:membrane"/>
    <property type="evidence" value="ECO:0007669"/>
    <property type="project" value="UniProtKB-SubCell"/>
</dbReference>
<evidence type="ECO:0008006" key="16">
    <source>
        <dbReference type="Google" id="ProtNLM"/>
    </source>
</evidence>
<evidence type="ECO:0000256" key="4">
    <source>
        <dbReference type="ARBA" id="ARBA00022538"/>
    </source>
</evidence>
<feature type="transmembrane region" description="Helical" evidence="13">
    <location>
        <begin position="74"/>
        <end position="91"/>
    </location>
</feature>
<protein>
    <recommendedName>
        <fullName evidence="16">DUF1211 domain-containing protein</fullName>
    </recommendedName>
</protein>
<keyword evidence="6" id="KW-0631">Potassium channel</keyword>
<evidence type="ECO:0000256" key="7">
    <source>
        <dbReference type="ARBA" id="ARBA00022958"/>
    </source>
</evidence>
<keyword evidence="11" id="KW-0407">Ion channel</keyword>
<evidence type="ECO:0000256" key="12">
    <source>
        <dbReference type="ARBA" id="ARBA00034430"/>
    </source>
</evidence>
<evidence type="ECO:0000256" key="11">
    <source>
        <dbReference type="ARBA" id="ARBA00023303"/>
    </source>
</evidence>
<dbReference type="EMBL" id="LVYD01000061">
    <property type="protein sequence ID" value="OQP60543.1"/>
    <property type="molecule type" value="Genomic_DNA"/>
</dbReference>
<keyword evidence="9" id="KW-0406">Ion transport</keyword>
<dbReference type="InterPro" id="IPR010617">
    <property type="entry name" value="TMEM175-like"/>
</dbReference>
<evidence type="ECO:0000256" key="5">
    <source>
        <dbReference type="ARBA" id="ARBA00022692"/>
    </source>
</evidence>
<dbReference type="Proteomes" id="UP000192796">
    <property type="component" value="Unassembled WGS sequence"/>
</dbReference>
<reference evidence="14 15" key="1">
    <citation type="submission" date="2016-03" db="EMBL/GenBank/DDBJ databases">
        <title>Niastella vici sp. nov., isolated from farmland soil.</title>
        <authorList>
            <person name="Chen L."/>
            <person name="Wang D."/>
            <person name="Yang S."/>
            <person name="Wang G."/>
        </authorList>
    </citation>
    <scope>NUCLEOTIDE SEQUENCE [LARGE SCALE GENOMIC DNA]</scope>
    <source>
        <strain evidence="14 15">DJ57</strain>
    </source>
</reference>
<evidence type="ECO:0000256" key="3">
    <source>
        <dbReference type="ARBA" id="ARBA00022448"/>
    </source>
</evidence>
<evidence type="ECO:0000256" key="1">
    <source>
        <dbReference type="ARBA" id="ARBA00004141"/>
    </source>
</evidence>
<dbReference type="GO" id="GO:0015252">
    <property type="term" value="F:proton channel activity"/>
    <property type="evidence" value="ECO:0007669"/>
    <property type="project" value="InterPro"/>
</dbReference>
<gene>
    <name evidence="14" type="ORF">A3860_33315</name>
</gene>
<feature type="transmembrane region" description="Helical" evidence="13">
    <location>
        <begin position="103"/>
        <end position="122"/>
    </location>
</feature>
<comment type="similarity">
    <text evidence="2">Belongs to the TMEM175 family.</text>
</comment>
<evidence type="ECO:0000313" key="14">
    <source>
        <dbReference type="EMBL" id="OQP60543.1"/>
    </source>
</evidence>
<accession>A0A1V9FQB2</accession>